<evidence type="ECO:0000313" key="3">
    <source>
        <dbReference type="Proteomes" id="UP000030748"/>
    </source>
</evidence>
<gene>
    <name evidence="2" type="ORF">MIMGU_mgv1a0166742mg</name>
</gene>
<organism evidence="2 3">
    <name type="scientific">Erythranthe guttata</name>
    <name type="common">Yellow monkey flower</name>
    <name type="synonym">Mimulus guttatus</name>
    <dbReference type="NCBI Taxonomy" id="4155"/>
    <lineage>
        <taxon>Eukaryota</taxon>
        <taxon>Viridiplantae</taxon>
        <taxon>Streptophyta</taxon>
        <taxon>Embryophyta</taxon>
        <taxon>Tracheophyta</taxon>
        <taxon>Spermatophyta</taxon>
        <taxon>Magnoliopsida</taxon>
        <taxon>eudicotyledons</taxon>
        <taxon>Gunneridae</taxon>
        <taxon>Pentapetalae</taxon>
        <taxon>asterids</taxon>
        <taxon>lamiids</taxon>
        <taxon>Lamiales</taxon>
        <taxon>Phrymaceae</taxon>
        <taxon>Erythranthe</taxon>
    </lineage>
</organism>
<name>A0A022QNV5_ERYGU</name>
<reference evidence="2 3" key="1">
    <citation type="journal article" date="2013" name="Proc. Natl. Acad. Sci. U.S.A.">
        <title>Fine-scale variation in meiotic recombination in Mimulus inferred from population shotgun sequencing.</title>
        <authorList>
            <person name="Hellsten U."/>
            <person name="Wright K.M."/>
            <person name="Jenkins J."/>
            <person name="Shu S."/>
            <person name="Yuan Y."/>
            <person name="Wessler S.R."/>
            <person name="Schmutz J."/>
            <person name="Willis J.H."/>
            <person name="Rokhsar D.S."/>
        </authorList>
    </citation>
    <scope>NUCLEOTIDE SEQUENCE [LARGE SCALE GENOMIC DNA]</scope>
    <source>
        <strain evidence="3">cv. DUN x IM62</strain>
    </source>
</reference>
<proteinExistence type="predicted"/>
<accession>A0A022QNV5</accession>
<feature type="non-terminal residue" evidence="2">
    <location>
        <position position="1"/>
    </location>
</feature>
<feature type="compositionally biased region" description="Basic and acidic residues" evidence="1">
    <location>
        <begin position="8"/>
        <end position="18"/>
    </location>
</feature>
<feature type="region of interest" description="Disordered" evidence="1">
    <location>
        <begin position="1"/>
        <end position="23"/>
    </location>
</feature>
<dbReference type="AlphaFoldDB" id="A0A022QNV5"/>
<dbReference type="EMBL" id="KI631268">
    <property type="protein sequence ID" value="EYU29289.1"/>
    <property type="molecule type" value="Genomic_DNA"/>
</dbReference>
<protein>
    <submittedName>
        <fullName evidence="2">Uncharacterized protein</fullName>
    </submittedName>
</protein>
<evidence type="ECO:0000256" key="1">
    <source>
        <dbReference type="SAM" id="MobiDB-lite"/>
    </source>
</evidence>
<dbReference type="Proteomes" id="UP000030748">
    <property type="component" value="Unassembled WGS sequence"/>
</dbReference>
<keyword evidence="3" id="KW-1185">Reference proteome</keyword>
<sequence length="50" mass="5823">IKNWFSKNKTDRRSKDTEELPVEPEAVSRNKSIETTEGVCVFFLKPLQLI</sequence>
<evidence type="ECO:0000313" key="2">
    <source>
        <dbReference type="EMBL" id="EYU29289.1"/>
    </source>
</evidence>